<keyword evidence="2 3" id="KW-0040">ANK repeat</keyword>
<dbReference type="Proteomes" id="UP000193719">
    <property type="component" value="Unassembled WGS sequence"/>
</dbReference>
<dbReference type="OrthoDB" id="539213at2759"/>
<dbReference type="STRING" id="1754191.A0A1Y1VDF6"/>
<feature type="repeat" description="ANK" evidence="3">
    <location>
        <begin position="129"/>
        <end position="161"/>
    </location>
</feature>
<name>A0A1Y1VDF6_9FUNG</name>
<sequence>MLSRNEYDNRPIQQQQSSLPLFPFEQQGYENKKDSNENYYSSIGKYSLSYVKRNKSFKSILKKFQNATINSHFDKVQYYVEKYGLLNETEHSLCGGRTCLMLSISRENYKLIEYFCQQEHINLDVKDNNGDTALHIACSLGNMKIIKTLINRGCDPFVKNNCGSTPLFNIVYHGFDKVCKSTLSLYQEKFGFVKTLQFVNSQDNEGKTALMYGAMGGKKSYNCVIVLLSWNADTEILDNHGWNSFTYASYHGNFDICQKLLARRKKKDDSSASEELVFNINNNHYLNNENSINDEVDDINLNRSTIV</sequence>
<accession>A0A1Y1VDF6</accession>
<protein>
    <submittedName>
        <fullName evidence="4">Ankyrin</fullName>
    </submittedName>
</protein>
<dbReference type="Pfam" id="PF12796">
    <property type="entry name" value="Ank_2"/>
    <property type="match status" value="2"/>
</dbReference>
<evidence type="ECO:0000256" key="1">
    <source>
        <dbReference type="ARBA" id="ARBA00022737"/>
    </source>
</evidence>
<dbReference type="InterPro" id="IPR036770">
    <property type="entry name" value="Ankyrin_rpt-contain_sf"/>
</dbReference>
<evidence type="ECO:0000256" key="3">
    <source>
        <dbReference type="PROSITE-ProRule" id="PRU00023"/>
    </source>
</evidence>
<dbReference type="PANTHER" id="PTHR24173:SF74">
    <property type="entry name" value="ANKYRIN REPEAT DOMAIN-CONTAINING PROTEIN 16"/>
    <property type="match status" value="1"/>
</dbReference>
<dbReference type="PANTHER" id="PTHR24173">
    <property type="entry name" value="ANKYRIN REPEAT CONTAINING"/>
    <property type="match status" value="1"/>
</dbReference>
<reference evidence="4 5" key="1">
    <citation type="submission" date="2016-08" db="EMBL/GenBank/DDBJ databases">
        <title>Genomes of anaerobic fungi encode conserved fungal cellulosomes for biomass hydrolysis.</title>
        <authorList>
            <consortium name="DOE Joint Genome Institute"/>
            <person name="Haitjema C.H."/>
            <person name="Gilmore S.P."/>
            <person name="Henske J.K."/>
            <person name="Solomon K.V."/>
            <person name="De Groot R."/>
            <person name="Kuo A."/>
            <person name="Mondo S.J."/>
            <person name="Salamov A.A."/>
            <person name="Labutti K."/>
            <person name="Zhao Z."/>
            <person name="Chiniquy J."/>
            <person name="Barry K."/>
            <person name="Brewer H.M."/>
            <person name="Purvine S.O."/>
            <person name="Wright A.T."/>
            <person name="Boxma B."/>
            <person name="Van Alen T."/>
            <person name="Hackstein J.H."/>
            <person name="Baker S.E."/>
            <person name="Grigoriev I.V."/>
            <person name="O'Malley M.A."/>
        </authorList>
    </citation>
    <scope>NUCLEOTIDE SEQUENCE [LARGE SCALE GENOMIC DNA]</scope>
    <source>
        <strain evidence="5">finn</strain>
    </source>
</reference>
<organism evidence="4 5">
    <name type="scientific">Piromyces finnis</name>
    <dbReference type="NCBI Taxonomy" id="1754191"/>
    <lineage>
        <taxon>Eukaryota</taxon>
        <taxon>Fungi</taxon>
        <taxon>Fungi incertae sedis</taxon>
        <taxon>Chytridiomycota</taxon>
        <taxon>Chytridiomycota incertae sedis</taxon>
        <taxon>Neocallimastigomycetes</taxon>
        <taxon>Neocallimastigales</taxon>
        <taxon>Neocallimastigaceae</taxon>
        <taxon>Piromyces</taxon>
    </lineage>
</organism>
<comment type="caution">
    <text evidence="4">The sequence shown here is derived from an EMBL/GenBank/DDBJ whole genome shotgun (WGS) entry which is preliminary data.</text>
</comment>
<evidence type="ECO:0000313" key="4">
    <source>
        <dbReference type="EMBL" id="ORX53361.1"/>
    </source>
</evidence>
<keyword evidence="5" id="KW-1185">Reference proteome</keyword>
<dbReference type="PROSITE" id="PS50297">
    <property type="entry name" value="ANK_REP_REGION"/>
    <property type="match status" value="1"/>
</dbReference>
<keyword evidence="1" id="KW-0677">Repeat</keyword>
<dbReference type="InterPro" id="IPR002110">
    <property type="entry name" value="Ankyrin_rpt"/>
</dbReference>
<reference evidence="4 5" key="2">
    <citation type="submission" date="2016-08" db="EMBL/GenBank/DDBJ databases">
        <title>Pervasive Adenine N6-methylation of Active Genes in Fungi.</title>
        <authorList>
            <consortium name="DOE Joint Genome Institute"/>
            <person name="Mondo S.J."/>
            <person name="Dannebaum R.O."/>
            <person name="Kuo R.C."/>
            <person name="Labutti K."/>
            <person name="Haridas S."/>
            <person name="Kuo A."/>
            <person name="Salamov A."/>
            <person name="Ahrendt S.R."/>
            <person name="Lipzen A."/>
            <person name="Sullivan W."/>
            <person name="Andreopoulos W.B."/>
            <person name="Clum A."/>
            <person name="Lindquist E."/>
            <person name="Daum C."/>
            <person name="Ramamoorthy G.K."/>
            <person name="Gryganskyi A."/>
            <person name="Culley D."/>
            <person name="Magnuson J.K."/>
            <person name="James T.Y."/>
            <person name="O'Malley M.A."/>
            <person name="Stajich J.E."/>
            <person name="Spatafora J.W."/>
            <person name="Visel A."/>
            <person name="Grigoriev I.V."/>
        </authorList>
    </citation>
    <scope>NUCLEOTIDE SEQUENCE [LARGE SCALE GENOMIC DNA]</scope>
    <source>
        <strain evidence="5">finn</strain>
    </source>
</reference>
<dbReference type="SUPFAM" id="SSF48403">
    <property type="entry name" value="Ankyrin repeat"/>
    <property type="match status" value="1"/>
</dbReference>
<dbReference type="PROSITE" id="PS50088">
    <property type="entry name" value="ANK_REPEAT"/>
    <property type="match status" value="1"/>
</dbReference>
<evidence type="ECO:0000313" key="5">
    <source>
        <dbReference type="Proteomes" id="UP000193719"/>
    </source>
</evidence>
<dbReference type="AlphaFoldDB" id="A0A1Y1VDF6"/>
<dbReference type="SMART" id="SM00248">
    <property type="entry name" value="ANK"/>
    <property type="match status" value="4"/>
</dbReference>
<dbReference type="Gene3D" id="1.25.40.20">
    <property type="entry name" value="Ankyrin repeat-containing domain"/>
    <property type="match status" value="3"/>
</dbReference>
<gene>
    <name evidence="4" type="ORF">BCR36DRAFT_25021</name>
</gene>
<dbReference type="EMBL" id="MCFH01000013">
    <property type="protein sequence ID" value="ORX53361.1"/>
    <property type="molecule type" value="Genomic_DNA"/>
</dbReference>
<evidence type="ECO:0000256" key="2">
    <source>
        <dbReference type="ARBA" id="ARBA00023043"/>
    </source>
</evidence>
<proteinExistence type="predicted"/>